<name>A0A5A7TI41_CUCMM</name>
<evidence type="ECO:0000313" key="2">
    <source>
        <dbReference type="EMBL" id="TYK20329.1"/>
    </source>
</evidence>
<dbReference type="EMBL" id="SSTD01006366">
    <property type="protein sequence ID" value="TYK20329.1"/>
    <property type="molecule type" value="Genomic_DNA"/>
</dbReference>
<dbReference type="Proteomes" id="UP000321947">
    <property type="component" value="Unassembled WGS sequence"/>
</dbReference>
<sequence length="130" mass="14283">MNGMSILTTPATNSVTFSARSSTHDSEKNNRKLVPICEYYKKQWHTKDQCSKLHGCPLRGNKCSSNKKQNSRCAYVTETASTSQLTSPTASQNSSSTLKPFLVISRRTIGTAQHSSGLYILDDNTSNSSM</sequence>
<dbReference type="Proteomes" id="UP000321393">
    <property type="component" value="Unassembled WGS sequence"/>
</dbReference>
<reference evidence="3 4" key="1">
    <citation type="submission" date="2019-08" db="EMBL/GenBank/DDBJ databases">
        <title>Draft genome sequences of two oriental melons (Cucumis melo L. var makuwa).</title>
        <authorList>
            <person name="Kwon S.-Y."/>
        </authorList>
    </citation>
    <scope>NUCLEOTIDE SEQUENCE [LARGE SCALE GENOMIC DNA]</scope>
    <source>
        <strain evidence="4">cv. Chang Bougi</strain>
        <strain evidence="3">cv. SW 3</strain>
        <tissue evidence="1">Leaf</tissue>
    </source>
</reference>
<evidence type="ECO:0000313" key="3">
    <source>
        <dbReference type="Proteomes" id="UP000321393"/>
    </source>
</evidence>
<evidence type="ECO:0000313" key="4">
    <source>
        <dbReference type="Proteomes" id="UP000321947"/>
    </source>
</evidence>
<dbReference type="AlphaFoldDB" id="A0A5A7TI41"/>
<accession>A0A5A7TI41</accession>
<gene>
    <name evidence="2" type="ORF">E5676_scaffold228G00110</name>
    <name evidence="1" type="ORF">E6C27_scaffold125G001820</name>
</gene>
<proteinExistence type="predicted"/>
<dbReference type="EMBL" id="SSTE01017007">
    <property type="protein sequence ID" value="KAA0040979.1"/>
    <property type="molecule type" value="Genomic_DNA"/>
</dbReference>
<evidence type="ECO:0000313" key="1">
    <source>
        <dbReference type="EMBL" id="KAA0040979.1"/>
    </source>
</evidence>
<protein>
    <submittedName>
        <fullName evidence="1">Uncharacterized protein</fullName>
    </submittedName>
</protein>
<comment type="caution">
    <text evidence="1">The sequence shown here is derived from an EMBL/GenBank/DDBJ whole genome shotgun (WGS) entry which is preliminary data.</text>
</comment>
<organism evidence="1 3">
    <name type="scientific">Cucumis melo var. makuwa</name>
    <name type="common">Oriental melon</name>
    <dbReference type="NCBI Taxonomy" id="1194695"/>
    <lineage>
        <taxon>Eukaryota</taxon>
        <taxon>Viridiplantae</taxon>
        <taxon>Streptophyta</taxon>
        <taxon>Embryophyta</taxon>
        <taxon>Tracheophyta</taxon>
        <taxon>Spermatophyta</taxon>
        <taxon>Magnoliopsida</taxon>
        <taxon>eudicotyledons</taxon>
        <taxon>Gunneridae</taxon>
        <taxon>Pentapetalae</taxon>
        <taxon>rosids</taxon>
        <taxon>fabids</taxon>
        <taxon>Cucurbitales</taxon>
        <taxon>Cucurbitaceae</taxon>
        <taxon>Benincaseae</taxon>
        <taxon>Cucumis</taxon>
    </lineage>
</organism>